<reference evidence="3 4" key="1">
    <citation type="submission" date="2016-10" db="EMBL/GenBank/DDBJ databases">
        <title>The Draft Genome Sequence of Actinokineospora bangkokensis 44EHWT reveals the biosynthetic pathway of antifungal compounds Thailandins with unusual extender unit butylmalonyl-CoA.</title>
        <authorList>
            <person name="Greule A."/>
            <person name="Intra B."/>
            <person name="Flemming S."/>
            <person name="Rommel M.G."/>
            <person name="Panbangred W."/>
            <person name="Bechthold A."/>
        </authorList>
    </citation>
    <scope>NUCLEOTIDE SEQUENCE [LARGE SCALE GENOMIC DNA]</scope>
    <source>
        <strain evidence="3 4">44EHW</strain>
    </source>
</reference>
<name>A0A1Q9LSW5_9PSEU</name>
<evidence type="ECO:0000313" key="3">
    <source>
        <dbReference type="EMBL" id="OLR95147.1"/>
    </source>
</evidence>
<proteinExistence type="predicted"/>
<protein>
    <recommendedName>
        <fullName evidence="2">Peptidase MA-like domain-containing protein</fullName>
    </recommendedName>
</protein>
<gene>
    <name evidence="3" type="ORF">BJP25_07555</name>
</gene>
<evidence type="ECO:0000256" key="1">
    <source>
        <dbReference type="SAM" id="SignalP"/>
    </source>
</evidence>
<sequence>MRGWLAAAVAVAGLSGVALVSVPAPTPLDAPGQSGQGRPMGAVPPAVGAADAQRADAVTDLLARRADALLRRDQAAFTATLDPAADPAFLEKQQELFTNLAGVPLDQWSYTVRPEDGLDLRALDPPAADPTADEQWAPGVDLHYALRGIDPTPTDRSLGYLFARRGDQWFLRSDTALEDLGRRTWRGPWDFGPVEVTPATHGVVLAHPGNKPMVDRLVRELDPAVEAVTRTWGDQWPRRVALLLPDSPAEMRALVGPDFPVESVVAVAIADRVDTTRRTATGQRVVLSPTGSRALSIASLRVVLRHEITHVAARVQTVDGSPMWLLEGFADYVGYRESGLGLAQGAPDLARSVRAGTLPPSLPQDRDFRGKDKELDLAYQRSWSLAKFVADRFGEQKLVALYRDLAGAGPISANETDAHLRRVLGLDRAALLRSWQDYLRAMLR</sequence>
<feature type="chain" id="PRO_5038610770" description="Peptidase MA-like domain-containing protein" evidence="1">
    <location>
        <begin position="21"/>
        <end position="444"/>
    </location>
</feature>
<dbReference type="AlphaFoldDB" id="A0A1Q9LSW5"/>
<dbReference type="Pfam" id="PF13485">
    <property type="entry name" value="Peptidase_MA_2"/>
    <property type="match status" value="1"/>
</dbReference>
<dbReference type="STRING" id="1193682.BJP25_07555"/>
<feature type="domain" description="Peptidase MA-like" evidence="2">
    <location>
        <begin position="304"/>
        <end position="440"/>
    </location>
</feature>
<dbReference type="InterPro" id="IPR039568">
    <property type="entry name" value="Peptidase_MA-like_dom"/>
</dbReference>
<organism evidence="3 4">
    <name type="scientific">Actinokineospora bangkokensis</name>
    <dbReference type="NCBI Taxonomy" id="1193682"/>
    <lineage>
        <taxon>Bacteria</taxon>
        <taxon>Bacillati</taxon>
        <taxon>Actinomycetota</taxon>
        <taxon>Actinomycetes</taxon>
        <taxon>Pseudonocardiales</taxon>
        <taxon>Pseudonocardiaceae</taxon>
        <taxon>Actinokineospora</taxon>
    </lineage>
</organism>
<evidence type="ECO:0000313" key="4">
    <source>
        <dbReference type="Proteomes" id="UP000186040"/>
    </source>
</evidence>
<keyword evidence="4" id="KW-1185">Reference proteome</keyword>
<dbReference type="EMBL" id="MKQR01000004">
    <property type="protein sequence ID" value="OLR95147.1"/>
    <property type="molecule type" value="Genomic_DNA"/>
</dbReference>
<feature type="signal peptide" evidence="1">
    <location>
        <begin position="1"/>
        <end position="20"/>
    </location>
</feature>
<evidence type="ECO:0000259" key="2">
    <source>
        <dbReference type="Pfam" id="PF13485"/>
    </source>
</evidence>
<keyword evidence="1" id="KW-0732">Signal</keyword>
<dbReference type="Proteomes" id="UP000186040">
    <property type="component" value="Unassembled WGS sequence"/>
</dbReference>
<accession>A0A1Q9LSW5</accession>
<comment type="caution">
    <text evidence="3">The sequence shown here is derived from an EMBL/GenBank/DDBJ whole genome shotgun (WGS) entry which is preliminary data.</text>
</comment>